<protein>
    <submittedName>
        <fullName evidence="9">Signal peptide peptidase SppA</fullName>
    </submittedName>
</protein>
<dbReference type="NCBIfam" id="TIGR00705">
    <property type="entry name" value="SppA_67K"/>
    <property type="match status" value="1"/>
</dbReference>
<evidence type="ECO:0000256" key="7">
    <source>
        <dbReference type="SAM" id="Phobius"/>
    </source>
</evidence>
<comment type="caution">
    <text evidence="9">The sequence shown here is derived from an EMBL/GenBank/DDBJ whole genome shotgun (WGS) entry which is preliminary data.</text>
</comment>
<dbReference type="InterPro" id="IPR047272">
    <property type="entry name" value="S49_SppA_C"/>
</dbReference>
<proteinExistence type="inferred from homology"/>
<comment type="similarity">
    <text evidence="2">Belongs to the peptidase S49 family.</text>
</comment>
<dbReference type="Pfam" id="PF01343">
    <property type="entry name" value="Peptidase_S49"/>
    <property type="match status" value="2"/>
</dbReference>
<dbReference type="InterPro" id="IPR004635">
    <property type="entry name" value="Pept_S49_SppA"/>
</dbReference>
<dbReference type="InterPro" id="IPR047217">
    <property type="entry name" value="S49_SppA_67K_type_N"/>
</dbReference>
<evidence type="ECO:0000313" key="10">
    <source>
        <dbReference type="Proteomes" id="UP001259982"/>
    </source>
</evidence>
<evidence type="ECO:0000259" key="8">
    <source>
        <dbReference type="Pfam" id="PF01343"/>
    </source>
</evidence>
<dbReference type="PANTHER" id="PTHR33209:SF1">
    <property type="entry name" value="PEPTIDASE S49 DOMAIN-CONTAINING PROTEIN"/>
    <property type="match status" value="1"/>
</dbReference>
<keyword evidence="6 7" id="KW-0472">Membrane</keyword>
<reference evidence="9 10" key="1">
    <citation type="submission" date="2023-09" db="EMBL/GenBank/DDBJ databases">
        <authorList>
            <person name="Rey-Velasco X."/>
        </authorList>
    </citation>
    <scope>NUCLEOTIDE SEQUENCE [LARGE SCALE GENOMIC DNA]</scope>
    <source>
        <strain evidence="9 10">P385</strain>
    </source>
</reference>
<feature type="domain" description="Peptidase S49" evidence="8">
    <location>
        <begin position="391"/>
        <end position="541"/>
    </location>
</feature>
<evidence type="ECO:0000256" key="4">
    <source>
        <dbReference type="ARBA" id="ARBA00022801"/>
    </source>
</evidence>
<keyword evidence="3" id="KW-0645">Protease</keyword>
<evidence type="ECO:0000256" key="5">
    <source>
        <dbReference type="ARBA" id="ARBA00022825"/>
    </source>
</evidence>
<feature type="domain" description="Peptidase S49" evidence="8">
    <location>
        <begin position="134"/>
        <end position="291"/>
    </location>
</feature>
<dbReference type="CDD" id="cd07023">
    <property type="entry name" value="S49_Sppa_N_C"/>
    <property type="match status" value="1"/>
</dbReference>
<evidence type="ECO:0000256" key="2">
    <source>
        <dbReference type="ARBA" id="ARBA00008683"/>
    </source>
</evidence>
<dbReference type="InterPro" id="IPR004634">
    <property type="entry name" value="Pept_S49_pIV"/>
</dbReference>
<gene>
    <name evidence="9" type="primary">sppA</name>
    <name evidence="9" type="ORF">RM531_04845</name>
</gene>
<keyword evidence="7" id="KW-0812">Transmembrane</keyword>
<dbReference type="CDD" id="cd07018">
    <property type="entry name" value="S49_SppA_67K_type"/>
    <property type="match status" value="1"/>
</dbReference>
<dbReference type="EMBL" id="JAVRHY010000003">
    <property type="protein sequence ID" value="MDT0617791.1"/>
    <property type="molecule type" value="Genomic_DNA"/>
</dbReference>
<evidence type="ECO:0000313" key="9">
    <source>
        <dbReference type="EMBL" id="MDT0617791.1"/>
    </source>
</evidence>
<dbReference type="SUPFAM" id="SSF52096">
    <property type="entry name" value="ClpP/crotonase"/>
    <property type="match status" value="2"/>
</dbReference>
<evidence type="ECO:0000256" key="3">
    <source>
        <dbReference type="ARBA" id="ARBA00022670"/>
    </source>
</evidence>
<dbReference type="Proteomes" id="UP001259982">
    <property type="component" value="Unassembled WGS sequence"/>
</dbReference>
<name>A0ABU3B9Z4_9GAMM</name>
<evidence type="ECO:0000256" key="6">
    <source>
        <dbReference type="ARBA" id="ARBA00023136"/>
    </source>
</evidence>
<dbReference type="NCBIfam" id="TIGR00706">
    <property type="entry name" value="SppA_dom"/>
    <property type="match status" value="1"/>
</dbReference>
<keyword evidence="10" id="KW-1185">Reference proteome</keyword>
<evidence type="ECO:0000256" key="1">
    <source>
        <dbReference type="ARBA" id="ARBA00004370"/>
    </source>
</evidence>
<keyword evidence="4" id="KW-0378">Hydrolase</keyword>
<dbReference type="PANTHER" id="PTHR33209">
    <property type="entry name" value="PROTEASE 4"/>
    <property type="match status" value="1"/>
</dbReference>
<dbReference type="Gene3D" id="3.90.226.10">
    <property type="entry name" value="2-enoyl-CoA Hydratase, Chain A, domain 1"/>
    <property type="match status" value="3"/>
</dbReference>
<feature type="transmembrane region" description="Helical" evidence="7">
    <location>
        <begin position="21"/>
        <end position="42"/>
    </location>
</feature>
<dbReference type="InterPro" id="IPR029045">
    <property type="entry name" value="ClpP/crotonase-like_dom_sf"/>
</dbReference>
<keyword evidence="7" id="KW-1133">Transmembrane helix</keyword>
<organism evidence="9 10">
    <name type="scientific">Spectribacter acetivorans</name>
    <dbReference type="NCBI Taxonomy" id="3075603"/>
    <lineage>
        <taxon>Bacteria</taxon>
        <taxon>Pseudomonadati</taxon>
        <taxon>Pseudomonadota</taxon>
        <taxon>Gammaproteobacteria</taxon>
        <taxon>Salinisphaerales</taxon>
        <taxon>Salinisphaeraceae</taxon>
        <taxon>Spectribacter</taxon>
    </lineage>
</organism>
<dbReference type="PIRSF" id="PIRSF001217">
    <property type="entry name" value="Protease_4_SppA"/>
    <property type="match status" value="1"/>
</dbReference>
<sequence length="615" mass="66463">MAKRQGILGGFFRLIWRVAAGIYALLILVFLLAAPVSAYLLFFGGSGVTVEDNVALVWAPTGDLIEQSDMPAPDALVRDLLSGPEPQTVVRDLVEALDRAAEDDRIALAFLKLDQLGAASAGQLQDLTDAIDRFRESGKRVVAWSPSYNQAQYELAAHADHVYLDPMGYVFVEGYAVYRKYFAEGLDKLGVDINVFRVGEYKSFVEPFLRNDMSPPARAANRAWLESLWDVYLDEITGVRELTSSDIEGYVAKFDSNLAESGGDAAAMAQAAGLVDEIASLEATRDAMREIVGADDDHGSFRQINHFQYLSATESAQPEPRTENRIGLVVVEGPIVDGESMRGAAGGETVAKLVADARRDDSVAALLLRVNSPGGSVYASERIRREVALTREAGKPVVVSMAGTAASGGYWISMNADQIWAQPATITGSIGVFGIIPTYGKPLAELGIHTDGVGTTPLSGALRGDRPLSPMVKRIIQSGIEHTYDQFIGRVAEARDMQKTAVDEIAQGRVWSGADAQRIGLVDSLGGFDQALTATAELAGLQPGDYGLKPIRPPSNWQALMRQLLSSRAGMGFLPDWITRLPTDPAFDWLRHGLTDPRGFYAHCFCELAPADGRP</sequence>
<accession>A0ABU3B9Z4</accession>
<keyword evidence="5" id="KW-0720">Serine protease</keyword>
<dbReference type="RefSeq" id="WP_311657692.1">
    <property type="nucleotide sequence ID" value="NZ_JAVRHY010000003.1"/>
</dbReference>
<dbReference type="Gene3D" id="6.20.330.10">
    <property type="match status" value="1"/>
</dbReference>
<dbReference type="InterPro" id="IPR002142">
    <property type="entry name" value="Peptidase_S49"/>
</dbReference>
<comment type="subcellular location">
    <subcellularLocation>
        <location evidence="1">Membrane</location>
    </subcellularLocation>
</comment>